<dbReference type="STRING" id="258515.SAMN05192585_10110"/>
<evidence type="ECO:0000256" key="1">
    <source>
        <dbReference type="ARBA" id="ARBA00001947"/>
    </source>
</evidence>
<dbReference type="AlphaFoldDB" id="A0A1G9TX10"/>
<evidence type="ECO:0000256" key="2">
    <source>
        <dbReference type="ARBA" id="ARBA00022723"/>
    </source>
</evidence>
<evidence type="ECO:0000313" key="6">
    <source>
        <dbReference type="EMBL" id="SDM52279.1"/>
    </source>
</evidence>
<evidence type="ECO:0000259" key="5">
    <source>
        <dbReference type="Pfam" id="PF24827"/>
    </source>
</evidence>
<keyword evidence="2" id="KW-0479">Metal-binding</keyword>
<dbReference type="InterPro" id="IPR055438">
    <property type="entry name" value="AstE_AspA_cat"/>
</dbReference>
<dbReference type="CDD" id="cd06253">
    <property type="entry name" value="M14_ASTE_ASPA-like"/>
    <property type="match status" value="1"/>
</dbReference>
<keyword evidence="3" id="KW-0378">Hydrolase</keyword>
<evidence type="ECO:0000313" key="7">
    <source>
        <dbReference type="Proteomes" id="UP000199182"/>
    </source>
</evidence>
<dbReference type="RefSeq" id="WP_092637428.1">
    <property type="nucleotide sequence ID" value="NZ_FNID01000001.1"/>
</dbReference>
<comment type="cofactor">
    <cofactor evidence="1">
        <name>Zn(2+)</name>
        <dbReference type="ChEBI" id="CHEBI:29105"/>
    </cofactor>
</comment>
<organism evidence="6 7">
    <name type="scientific">Acetanaerobacterium elongatum</name>
    <dbReference type="NCBI Taxonomy" id="258515"/>
    <lineage>
        <taxon>Bacteria</taxon>
        <taxon>Bacillati</taxon>
        <taxon>Bacillota</taxon>
        <taxon>Clostridia</taxon>
        <taxon>Eubacteriales</taxon>
        <taxon>Oscillospiraceae</taxon>
        <taxon>Acetanaerobacterium</taxon>
    </lineage>
</organism>
<dbReference type="EMBL" id="FNID01000001">
    <property type="protein sequence ID" value="SDM52279.1"/>
    <property type="molecule type" value="Genomic_DNA"/>
</dbReference>
<name>A0A1G9TX10_9FIRM</name>
<dbReference type="GO" id="GO:0046872">
    <property type="term" value="F:metal ion binding"/>
    <property type="evidence" value="ECO:0007669"/>
    <property type="project" value="UniProtKB-KW"/>
</dbReference>
<sequence length="313" mass="33984">MLMNVVSVGLPVDEQLTIQKNRLQPVDNQKKCKRVCIVTGTHGDELDGQFICYELARRLSKVPQQLKGIVDIYPALNPLGLDSIHRGIPMFDLDMNRIFPGSENGSAVEYVAAKIIEDIAGADLCIDIHSSDIFLNELPQVRLSRENAPRLMPYARLLNTDLIWVYESSTVLEATLAQSLNAIGVPTLVAEIGAGMRINTEYGLRLTDGIVRLLHEIDILQGEVPAVCTPGLLSEGELCLVSAEASGVFVPAVCLGATVSKGEHLGDIVSPALGQLQQRVTAPCAGRIFTLREYPVAYKGTLLARIFKDTVPA</sequence>
<dbReference type="Proteomes" id="UP000199182">
    <property type="component" value="Unassembled WGS sequence"/>
</dbReference>
<dbReference type="Gene3D" id="3.40.630.10">
    <property type="entry name" value="Zn peptidases"/>
    <property type="match status" value="1"/>
</dbReference>
<protein>
    <recommendedName>
        <fullName evidence="5">Succinylglutamate desuccinylase/Aspartoacylase catalytic domain-containing protein</fullName>
    </recommendedName>
</protein>
<evidence type="ECO:0000256" key="4">
    <source>
        <dbReference type="ARBA" id="ARBA00022833"/>
    </source>
</evidence>
<evidence type="ECO:0000256" key="3">
    <source>
        <dbReference type="ARBA" id="ARBA00022801"/>
    </source>
</evidence>
<dbReference type="GO" id="GO:0016788">
    <property type="term" value="F:hydrolase activity, acting on ester bonds"/>
    <property type="evidence" value="ECO:0007669"/>
    <property type="project" value="InterPro"/>
</dbReference>
<dbReference type="PANTHER" id="PTHR37326">
    <property type="entry name" value="BLL3975 PROTEIN"/>
    <property type="match status" value="1"/>
</dbReference>
<proteinExistence type="predicted"/>
<dbReference type="InterPro" id="IPR053138">
    <property type="entry name" value="N-alpha-Ac-DABA_deacetylase"/>
</dbReference>
<dbReference type="OrthoDB" id="9782876at2"/>
<dbReference type="SUPFAM" id="SSF53187">
    <property type="entry name" value="Zn-dependent exopeptidases"/>
    <property type="match status" value="1"/>
</dbReference>
<gene>
    <name evidence="6" type="ORF">SAMN05192585_10110</name>
</gene>
<reference evidence="6 7" key="1">
    <citation type="submission" date="2016-10" db="EMBL/GenBank/DDBJ databases">
        <authorList>
            <person name="de Groot N.N."/>
        </authorList>
    </citation>
    <scope>NUCLEOTIDE SEQUENCE [LARGE SCALE GENOMIC DNA]</scope>
    <source>
        <strain evidence="6 7">CGMCC 1.5012</strain>
    </source>
</reference>
<accession>A0A1G9TX10</accession>
<keyword evidence="4" id="KW-0862">Zinc</keyword>
<keyword evidence="7" id="KW-1185">Reference proteome</keyword>
<dbReference type="Pfam" id="PF24827">
    <property type="entry name" value="AstE_AspA_cat"/>
    <property type="match status" value="1"/>
</dbReference>
<feature type="domain" description="Succinylglutamate desuccinylase/Aspartoacylase catalytic" evidence="5">
    <location>
        <begin position="33"/>
        <end position="215"/>
    </location>
</feature>
<dbReference type="PANTHER" id="PTHR37326:SF1">
    <property type="entry name" value="BLL3975 PROTEIN"/>
    <property type="match status" value="1"/>
</dbReference>